<dbReference type="CDD" id="cd00212">
    <property type="entry name" value="PTS_IIB_glc"/>
    <property type="match status" value="1"/>
</dbReference>
<evidence type="ECO:0000313" key="15">
    <source>
        <dbReference type="EMBL" id="TXJ13369.1"/>
    </source>
</evidence>
<dbReference type="PROSITE" id="PS51103">
    <property type="entry name" value="PTS_EIIC_TYPE_1"/>
    <property type="match status" value="1"/>
</dbReference>
<dbReference type="InterPro" id="IPR050429">
    <property type="entry name" value="PTS_Glucose_EIICBA"/>
</dbReference>
<dbReference type="NCBIfam" id="TIGR00826">
    <property type="entry name" value="EIIB_glc"/>
    <property type="match status" value="1"/>
</dbReference>
<dbReference type="GO" id="GO:0009401">
    <property type="term" value="P:phosphoenolpyruvate-dependent sugar phosphotransferase system"/>
    <property type="evidence" value="ECO:0007669"/>
    <property type="project" value="UniProtKB-KW"/>
</dbReference>
<dbReference type="InterPro" id="IPR018113">
    <property type="entry name" value="PTrfase_EIIB_Cys"/>
</dbReference>
<proteinExistence type="predicted"/>
<accession>A0A5C8CJA0</accession>
<feature type="transmembrane region" description="Helical" evidence="12">
    <location>
        <begin position="312"/>
        <end position="328"/>
    </location>
</feature>
<dbReference type="PANTHER" id="PTHR30009:SF12">
    <property type="entry name" value="PHOSPHOTRANSFERASE IIC COMPONENT GLVC"/>
    <property type="match status" value="1"/>
</dbReference>
<feature type="transmembrane region" description="Helical" evidence="12">
    <location>
        <begin position="208"/>
        <end position="227"/>
    </location>
</feature>
<dbReference type="GO" id="GO:0090563">
    <property type="term" value="F:protein-phosphocysteine-sugar phosphotransferase activity"/>
    <property type="evidence" value="ECO:0007669"/>
    <property type="project" value="TreeGrafter"/>
</dbReference>
<dbReference type="PROSITE" id="PS51098">
    <property type="entry name" value="PTS_EIIB_TYPE_1"/>
    <property type="match status" value="1"/>
</dbReference>
<dbReference type="PROSITE" id="PS01035">
    <property type="entry name" value="PTS_EIIB_TYPE_1_CYS"/>
    <property type="match status" value="1"/>
</dbReference>
<feature type="transmembrane region" description="Helical" evidence="12">
    <location>
        <begin position="388"/>
        <end position="413"/>
    </location>
</feature>
<dbReference type="GO" id="GO:0008982">
    <property type="term" value="F:protein-N(PI)-phosphohistidine-sugar phosphotransferase activity"/>
    <property type="evidence" value="ECO:0007669"/>
    <property type="project" value="InterPro"/>
</dbReference>
<dbReference type="Proteomes" id="UP000325116">
    <property type="component" value="Unassembled WGS sequence"/>
</dbReference>
<feature type="transmembrane region" description="Helical" evidence="12">
    <location>
        <begin position="92"/>
        <end position="114"/>
    </location>
</feature>
<feature type="transmembrane region" description="Helical" evidence="12">
    <location>
        <begin position="239"/>
        <end position="260"/>
    </location>
</feature>
<evidence type="ECO:0000256" key="4">
    <source>
        <dbReference type="ARBA" id="ARBA00022597"/>
    </source>
</evidence>
<keyword evidence="7 12" id="KW-0812">Transmembrane</keyword>
<sequence length="530" mass="58421">MGLQINLREKFQRFGAAMFVPVLLFSFSGIVVGLTIIFKDKTFVGNLANPEGLFYRVVSTIEEGGWTIFRNMPLFFCLGIPIGLSKIAPERCILATLICYLSFNYFIASILGFYGPYFGVDFTQDVGGTSGLALIAGIKTLDTNIIGAILVGLTMTLLHNRFYETKLPDYLGIFQGTSFVHIIGFGCMLILALLTCLIWPKIQSLINSMQGFLASSGGVGVFIYTFLERLLIPTGLHHFIYGPFIYGPAVVPGGIESYWASHVSEFSNMIEPLKQIFPQGAFALHGQSKVFGAPGLALAIYFCSDKENRKKMAALLIPVTLTSILVGITEPLEFTFLFISPFLFFIHSILAASLSTALFEIGGVSGNFGAGLIQFITQNWIFDLKNHASVVIANIIIGLIFTGIWFLVFRFLILKFNISTPGRGGAQTKLYRKSDYKEKEKNKKSGFEEQAKAYLEALGGIENIADVTNCATRLRVTVKDMEIVKDAKVFKEGGAHGIMKKGNLIQIIVGLSVPQVRTKFEQLLNKKNNE</sequence>
<dbReference type="InterPro" id="IPR013013">
    <property type="entry name" value="PTS_EIIC_1"/>
</dbReference>
<dbReference type="Gene3D" id="3.30.1360.60">
    <property type="entry name" value="Glucose permease domain IIB"/>
    <property type="match status" value="1"/>
</dbReference>
<keyword evidence="2" id="KW-0813">Transport</keyword>
<keyword evidence="8" id="KW-0418">Kinase</keyword>
<evidence type="ECO:0000256" key="1">
    <source>
        <dbReference type="ARBA" id="ARBA00004651"/>
    </source>
</evidence>
<evidence type="ECO:0000256" key="3">
    <source>
        <dbReference type="ARBA" id="ARBA00022475"/>
    </source>
</evidence>
<protein>
    <submittedName>
        <fullName evidence="15">PTS alpha-glucoside transporter subunit IIBC</fullName>
    </submittedName>
</protein>
<dbReference type="Pfam" id="PF00367">
    <property type="entry name" value="PTS_EIIB"/>
    <property type="match status" value="1"/>
</dbReference>
<reference evidence="15 16" key="1">
    <citation type="journal article" date="1992" name="Lakartidningen">
        <title>[Penicillin V and not amoxicillin is the first choice preparation in acute otitis].</title>
        <authorList>
            <person name="Kamme C."/>
            <person name="Lundgren K."/>
            <person name="Prellner K."/>
        </authorList>
    </citation>
    <scope>NUCLEOTIDE SEQUENCE [LARGE SCALE GENOMIC DNA]</scope>
    <source>
        <strain evidence="15 16">W1</strain>
    </source>
</reference>
<dbReference type="EMBL" id="SAXT01000001">
    <property type="protein sequence ID" value="TXJ13369.1"/>
    <property type="molecule type" value="Genomic_DNA"/>
</dbReference>
<evidence type="ECO:0000256" key="10">
    <source>
        <dbReference type="ARBA" id="ARBA00023136"/>
    </source>
</evidence>
<evidence type="ECO:0000256" key="8">
    <source>
        <dbReference type="ARBA" id="ARBA00022777"/>
    </source>
</evidence>
<dbReference type="SUPFAM" id="SSF55604">
    <property type="entry name" value="Glucose permease domain IIB"/>
    <property type="match status" value="1"/>
</dbReference>
<evidence type="ECO:0000256" key="11">
    <source>
        <dbReference type="PROSITE-ProRule" id="PRU00421"/>
    </source>
</evidence>
<dbReference type="InterPro" id="IPR036878">
    <property type="entry name" value="Glu_permease_IIB"/>
</dbReference>
<keyword evidence="10 12" id="KW-0472">Membrane</keyword>
<dbReference type="AlphaFoldDB" id="A0A5C8CJA0"/>
<dbReference type="Pfam" id="PF02378">
    <property type="entry name" value="PTS_EIIC"/>
    <property type="match status" value="1"/>
</dbReference>
<evidence type="ECO:0000256" key="9">
    <source>
        <dbReference type="ARBA" id="ARBA00022989"/>
    </source>
</evidence>
<feature type="domain" description="PTS EIIC type-1" evidence="14">
    <location>
        <begin position="5"/>
        <end position="425"/>
    </location>
</feature>
<dbReference type="InterPro" id="IPR001996">
    <property type="entry name" value="PTS_IIB_1"/>
</dbReference>
<keyword evidence="3" id="KW-1003">Cell membrane</keyword>
<evidence type="ECO:0000259" key="14">
    <source>
        <dbReference type="PROSITE" id="PS51103"/>
    </source>
</evidence>
<evidence type="ECO:0000313" key="16">
    <source>
        <dbReference type="Proteomes" id="UP000325116"/>
    </source>
</evidence>
<feature type="transmembrane region" description="Helical" evidence="12">
    <location>
        <begin position="134"/>
        <end position="158"/>
    </location>
</feature>
<comment type="subcellular location">
    <subcellularLocation>
        <location evidence="1">Cell membrane</location>
        <topology evidence="1">Multi-pass membrane protein</topology>
    </subcellularLocation>
</comment>
<dbReference type="GO" id="GO:0016301">
    <property type="term" value="F:kinase activity"/>
    <property type="evidence" value="ECO:0007669"/>
    <property type="project" value="UniProtKB-KW"/>
</dbReference>
<evidence type="ECO:0000259" key="13">
    <source>
        <dbReference type="PROSITE" id="PS51098"/>
    </source>
</evidence>
<feature type="active site" description="Phosphocysteine intermediate; for EIIB activity" evidence="11">
    <location>
        <position position="470"/>
    </location>
</feature>
<keyword evidence="5" id="KW-0808">Transferase</keyword>
<organism evidence="15 16">
    <name type="scientific">Brachyspira aalborgi</name>
    <dbReference type="NCBI Taxonomy" id="29522"/>
    <lineage>
        <taxon>Bacteria</taxon>
        <taxon>Pseudomonadati</taxon>
        <taxon>Spirochaetota</taxon>
        <taxon>Spirochaetia</taxon>
        <taxon>Brachyspirales</taxon>
        <taxon>Brachyspiraceae</taxon>
        <taxon>Brachyspira</taxon>
    </lineage>
</organism>
<evidence type="ECO:0000256" key="12">
    <source>
        <dbReference type="SAM" id="Phobius"/>
    </source>
</evidence>
<dbReference type="NCBIfam" id="TIGR02005">
    <property type="entry name" value="PTS-IIBC-alpha"/>
    <property type="match status" value="1"/>
</dbReference>
<feature type="transmembrane region" description="Helical" evidence="12">
    <location>
        <begin position="179"/>
        <end position="202"/>
    </location>
</feature>
<dbReference type="InterPro" id="IPR003352">
    <property type="entry name" value="PTS_EIIC"/>
</dbReference>
<dbReference type="RefSeq" id="WP_147757554.1">
    <property type="nucleotide sequence ID" value="NZ_SAXT01000001.1"/>
</dbReference>
<keyword evidence="9 12" id="KW-1133">Transmembrane helix</keyword>
<feature type="transmembrane region" description="Helical" evidence="12">
    <location>
        <begin position="14"/>
        <end position="38"/>
    </location>
</feature>
<dbReference type="PANTHER" id="PTHR30009">
    <property type="entry name" value="CYTOCHROME C-TYPE SYNTHESIS PROTEIN AND PTS TRANSMEMBRANE COMPONENT"/>
    <property type="match status" value="1"/>
</dbReference>
<feature type="domain" description="PTS EIIB type-1" evidence="13">
    <location>
        <begin position="448"/>
        <end position="530"/>
    </location>
</feature>
<comment type="caution">
    <text evidence="15">The sequence shown here is derived from an EMBL/GenBank/DDBJ whole genome shotgun (WGS) entry which is preliminary data.</text>
</comment>
<name>A0A5C8CJA0_9SPIR</name>
<keyword evidence="6" id="KW-0598">Phosphotransferase system</keyword>
<evidence type="ECO:0000256" key="7">
    <source>
        <dbReference type="ARBA" id="ARBA00022692"/>
    </source>
</evidence>
<dbReference type="GO" id="GO:0005886">
    <property type="term" value="C:plasma membrane"/>
    <property type="evidence" value="ECO:0007669"/>
    <property type="project" value="UniProtKB-SubCell"/>
</dbReference>
<dbReference type="InterPro" id="IPR010975">
    <property type="entry name" value="PTS_IIBC_a_glc"/>
</dbReference>
<gene>
    <name evidence="15" type="ORF">EPJ80_01070</name>
</gene>
<evidence type="ECO:0000256" key="5">
    <source>
        <dbReference type="ARBA" id="ARBA00022679"/>
    </source>
</evidence>
<evidence type="ECO:0000256" key="6">
    <source>
        <dbReference type="ARBA" id="ARBA00022683"/>
    </source>
</evidence>
<evidence type="ECO:0000256" key="2">
    <source>
        <dbReference type="ARBA" id="ARBA00022448"/>
    </source>
</evidence>
<keyword evidence="4" id="KW-0762">Sugar transport</keyword>
<feature type="transmembrane region" description="Helical" evidence="12">
    <location>
        <begin position="280"/>
        <end position="303"/>
    </location>
</feature>